<gene>
    <name evidence="2" type="ORF">AKAME5_002379300</name>
</gene>
<evidence type="ECO:0000313" key="3">
    <source>
        <dbReference type="Proteomes" id="UP001279410"/>
    </source>
</evidence>
<feature type="compositionally biased region" description="Polar residues" evidence="1">
    <location>
        <begin position="119"/>
        <end position="128"/>
    </location>
</feature>
<dbReference type="Proteomes" id="UP001279410">
    <property type="component" value="Unassembled WGS sequence"/>
</dbReference>
<name>A0AAD3RKH7_LATJO</name>
<evidence type="ECO:0000313" key="2">
    <source>
        <dbReference type="EMBL" id="GLD72468.1"/>
    </source>
</evidence>
<dbReference type="EMBL" id="BRZM01001056">
    <property type="protein sequence ID" value="GLD72468.1"/>
    <property type="molecule type" value="Genomic_DNA"/>
</dbReference>
<reference evidence="2" key="1">
    <citation type="submission" date="2022-08" db="EMBL/GenBank/DDBJ databases">
        <title>Genome sequencing of akame (Lates japonicus).</title>
        <authorList>
            <person name="Hashiguchi Y."/>
            <person name="Takahashi H."/>
        </authorList>
    </citation>
    <scope>NUCLEOTIDE SEQUENCE</scope>
    <source>
        <strain evidence="2">Kochi</strain>
    </source>
</reference>
<accession>A0AAD3RKH7</accession>
<keyword evidence="3" id="KW-1185">Reference proteome</keyword>
<feature type="region of interest" description="Disordered" evidence="1">
    <location>
        <begin position="112"/>
        <end position="148"/>
    </location>
</feature>
<comment type="caution">
    <text evidence="2">The sequence shown here is derived from an EMBL/GenBank/DDBJ whole genome shotgun (WGS) entry which is preliminary data.</text>
</comment>
<protein>
    <submittedName>
        <fullName evidence="2">NACHT, LRR and PYD domains-containing protein 12-like isoform X1</fullName>
    </submittedName>
</protein>
<sequence>MHYTVYFGCLTNKVYVKDKKYILESCRGHFKVMSLRLQRGCQSGFSLRLTEVLEMADFVEKKDRTESPVPSCVSLKSGWSKQFIPPDFSNEPGPSDTQLTEVLKIGHCVEEKEDRPVSPGSSCVSLKSDQSREFPPNFTDEPGTPRKE</sequence>
<dbReference type="AlphaFoldDB" id="A0AAD3RKH7"/>
<evidence type="ECO:0000256" key="1">
    <source>
        <dbReference type="SAM" id="MobiDB-lite"/>
    </source>
</evidence>
<organism evidence="2 3">
    <name type="scientific">Lates japonicus</name>
    <name type="common">Japanese lates</name>
    <dbReference type="NCBI Taxonomy" id="270547"/>
    <lineage>
        <taxon>Eukaryota</taxon>
        <taxon>Metazoa</taxon>
        <taxon>Chordata</taxon>
        <taxon>Craniata</taxon>
        <taxon>Vertebrata</taxon>
        <taxon>Euteleostomi</taxon>
        <taxon>Actinopterygii</taxon>
        <taxon>Neopterygii</taxon>
        <taxon>Teleostei</taxon>
        <taxon>Neoteleostei</taxon>
        <taxon>Acanthomorphata</taxon>
        <taxon>Carangaria</taxon>
        <taxon>Carangaria incertae sedis</taxon>
        <taxon>Centropomidae</taxon>
        <taxon>Lates</taxon>
    </lineage>
</organism>
<proteinExistence type="predicted"/>